<dbReference type="EMBL" id="BMED01000001">
    <property type="protein sequence ID" value="GGC69629.1"/>
    <property type="molecule type" value="Genomic_DNA"/>
</dbReference>
<accession>A0A916XG87</accession>
<sequence>MYKKSNVFPLLLSLAIASGFASGLVHAAEETAPNKRPVKVIADSRIEVGAPSGNAALPLYVSRDWTVPQPGVTRAVLVFHGRLRDADVYWRSAQKALKASGDTEHTMMIVPQFLADADIPAHQLPENVLHWEWESWMGGESANGPASLSSFDAIDAILMQLSDRKRFPNLKDVVIAGHSGGAQVVQRYAVVGKGEEVLSKLGMHVRYVVANPSSYLYFSEDRPQPAAASCPQFNQWKYGWPGAPAYAKLKTPAAYEDAYAARDVVYLLGTADTNPKHPALDKSCSAETQGPYRFARGSSYFAYMQQRHPKMVAQRLLKVEGVGHDGDAMFTSACGVAVLFDKGTCEQAGGQ</sequence>
<dbReference type="PANTHER" id="PTHR35560:SF3">
    <property type="entry name" value="PEPTIDASE S9 PROLYL OLIGOPEPTIDASE CATALYTIC DOMAIN-CONTAINING PROTEIN"/>
    <property type="match status" value="1"/>
</dbReference>
<gene>
    <name evidence="2" type="ORF">GCM10011396_15810</name>
</gene>
<dbReference type="RefSeq" id="WP_229750981.1">
    <property type="nucleotide sequence ID" value="NZ_BMED01000001.1"/>
</dbReference>
<proteinExistence type="predicted"/>
<feature type="chain" id="PRO_5037415094" description="Alpha/beta hydrolase family protein" evidence="1">
    <location>
        <begin position="28"/>
        <end position="351"/>
    </location>
</feature>
<organism evidence="2 3">
    <name type="scientific">Undibacterium terreum</name>
    <dbReference type="NCBI Taxonomy" id="1224302"/>
    <lineage>
        <taxon>Bacteria</taxon>
        <taxon>Pseudomonadati</taxon>
        <taxon>Pseudomonadota</taxon>
        <taxon>Betaproteobacteria</taxon>
        <taxon>Burkholderiales</taxon>
        <taxon>Oxalobacteraceae</taxon>
        <taxon>Undibacterium</taxon>
    </lineage>
</organism>
<comment type="caution">
    <text evidence="2">The sequence shown here is derived from an EMBL/GenBank/DDBJ whole genome shotgun (WGS) entry which is preliminary data.</text>
</comment>
<dbReference type="PANTHER" id="PTHR35560">
    <property type="entry name" value="BLL0132 PROTEIN"/>
    <property type="match status" value="1"/>
</dbReference>
<keyword evidence="1" id="KW-0732">Signal</keyword>
<name>A0A916XG87_9BURK</name>
<evidence type="ECO:0000256" key="1">
    <source>
        <dbReference type="SAM" id="SignalP"/>
    </source>
</evidence>
<evidence type="ECO:0000313" key="3">
    <source>
        <dbReference type="Proteomes" id="UP000637423"/>
    </source>
</evidence>
<reference evidence="2" key="1">
    <citation type="journal article" date="2014" name="Int. J. Syst. Evol. Microbiol.">
        <title>Complete genome sequence of Corynebacterium casei LMG S-19264T (=DSM 44701T), isolated from a smear-ripened cheese.</title>
        <authorList>
            <consortium name="US DOE Joint Genome Institute (JGI-PGF)"/>
            <person name="Walter F."/>
            <person name="Albersmeier A."/>
            <person name="Kalinowski J."/>
            <person name="Ruckert C."/>
        </authorList>
    </citation>
    <scope>NUCLEOTIDE SEQUENCE</scope>
    <source>
        <strain evidence="2">CGMCC 1.10998</strain>
    </source>
</reference>
<protein>
    <recommendedName>
        <fullName evidence="4">Alpha/beta hydrolase family protein</fullName>
    </recommendedName>
</protein>
<keyword evidence="3" id="KW-1185">Reference proteome</keyword>
<dbReference type="Proteomes" id="UP000637423">
    <property type="component" value="Unassembled WGS sequence"/>
</dbReference>
<evidence type="ECO:0008006" key="4">
    <source>
        <dbReference type="Google" id="ProtNLM"/>
    </source>
</evidence>
<dbReference type="Gene3D" id="3.40.50.1820">
    <property type="entry name" value="alpha/beta hydrolase"/>
    <property type="match status" value="1"/>
</dbReference>
<dbReference type="AlphaFoldDB" id="A0A916XG87"/>
<reference evidence="2" key="2">
    <citation type="submission" date="2020-09" db="EMBL/GenBank/DDBJ databases">
        <authorList>
            <person name="Sun Q."/>
            <person name="Zhou Y."/>
        </authorList>
    </citation>
    <scope>NUCLEOTIDE SEQUENCE</scope>
    <source>
        <strain evidence="2">CGMCC 1.10998</strain>
    </source>
</reference>
<dbReference type="SUPFAM" id="SSF53474">
    <property type="entry name" value="alpha/beta-Hydrolases"/>
    <property type="match status" value="1"/>
</dbReference>
<dbReference type="InterPro" id="IPR029058">
    <property type="entry name" value="AB_hydrolase_fold"/>
</dbReference>
<feature type="signal peptide" evidence="1">
    <location>
        <begin position="1"/>
        <end position="27"/>
    </location>
</feature>
<evidence type="ECO:0000313" key="2">
    <source>
        <dbReference type="EMBL" id="GGC69629.1"/>
    </source>
</evidence>